<dbReference type="AlphaFoldDB" id="A0A6A6EH42"/>
<dbReference type="EMBL" id="ML994617">
    <property type="protein sequence ID" value="KAF2191367.1"/>
    <property type="molecule type" value="Genomic_DNA"/>
</dbReference>
<keyword evidence="1" id="KW-1133">Transmembrane helix</keyword>
<keyword evidence="1" id="KW-0472">Membrane</keyword>
<evidence type="ECO:0000256" key="1">
    <source>
        <dbReference type="SAM" id="Phobius"/>
    </source>
</evidence>
<protein>
    <submittedName>
        <fullName evidence="2">Uncharacterized protein</fullName>
    </submittedName>
</protein>
<name>A0A6A6EH42_9PEZI</name>
<evidence type="ECO:0000313" key="2">
    <source>
        <dbReference type="EMBL" id="KAF2191367.1"/>
    </source>
</evidence>
<feature type="transmembrane region" description="Helical" evidence="1">
    <location>
        <begin position="27"/>
        <end position="46"/>
    </location>
</feature>
<keyword evidence="1" id="KW-0812">Transmembrane</keyword>
<proteinExistence type="predicted"/>
<feature type="transmembrane region" description="Helical" evidence="1">
    <location>
        <begin position="58"/>
        <end position="78"/>
    </location>
</feature>
<keyword evidence="3" id="KW-1185">Reference proteome</keyword>
<accession>A0A6A6EH42</accession>
<reference evidence="2" key="1">
    <citation type="journal article" date="2020" name="Stud. Mycol.">
        <title>101 Dothideomycetes genomes: a test case for predicting lifestyles and emergence of pathogens.</title>
        <authorList>
            <person name="Haridas S."/>
            <person name="Albert R."/>
            <person name="Binder M."/>
            <person name="Bloem J."/>
            <person name="Labutti K."/>
            <person name="Salamov A."/>
            <person name="Andreopoulos B."/>
            <person name="Baker S."/>
            <person name="Barry K."/>
            <person name="Bills G."/>
            <person name="Bluhm B."/>
            <person name="Cannon C."/>
            <person name="Castanera R."/>
            <person name="Culley D."/>
            <person name="Daum C."/>
            <person name="Ezra D."/>
            <person name="Gonzalez J."/>
            <person name="Henrissat B."/>
            <person name="Kuo A."/>
            <person name="Liang C."/>
            <person name="Lipzen A."/>
            <person name="Lutzoni F."/>
            <person name="Magnuson J."/>
            <person name="Mondo S."/>
            <person name="Nolan M."/>
            <person name="Ohm R."/>
            <person name="Pangilinan J."/>
            <person name="Park H.-J."/>
            <person name="Ramirez L."/>
            <person name="Alfaro M."/>
            <person name="Sun H."/>
            <person name="Tritt A."/>
            <person name="Yoshinaga Y."/>
            <person name="Zwiers L.-H."/>
            <person name="Turgeon B."/>
            <person name="Goodwin S."/>
            <person name="Spatafora J."/>
            <person name="Crous P."/>
            <person name="Grigoriev I."/>
        </authorList>
    </citation>
    <scope>NUCLEOTIDE SEQUENCE</scope>
    <source>
        <strain evidence="2">CBS 207.26</strain>
    </source>
</reference>
<feature type="transmembrane region" description="Helical" evidence="1">
    <location>
        <begin position="111"/>
        <end position="130"/>
    </location>
</feature>
<dbReference type="Proteomes" id="UP000800200">
    <property type="component" value="Unassembled WGS sequence"/>
</dbReference>
<gene>
    <name evidence="2" type="ORF">K469DRAFT_369952</name>
</gene>
<organism evidence="2 3">
    <name type="scientific">Zopfia rhizophila CBS 207.26</name>
    <dbReference type="NCBI Taxonomy" id="1314779"/>
    <lineage>
        <taxon>Eukaryota</taxon>
        <taxon>Fungi</taxon>
        <taxon>Dikarya</taxon>
        <taxon>Ascomycota</taxon>
        <taxon>Pezizomycotina</taxon>
        <taxon>Dothideomycetes</taxon>
        <taxon>Dothideomycetes incertae sedis</taxon>
        <taxon>Zopfiaceae</taxon>
        <taxon>Zopfia</taxon>
    </lineage>
</organism>
<evidence type="ECO:0000313" key="3">
    <source>
        <dbReference type="Proteomes" id="UP000800200"/>
    </source>
</evidence>
<sequence length="135" mass="15451">MAEATPELELSVVFVLPSYYRFMKLPIFLFLHCYLYFPTLLSTSYRNLIADDNAFPEVINHLMAVVVALLVAIVHLFIVERRLVCRLVSVVALIVEGLLNRRAGNKVVVGLFYNNVPWFLSILFIISCILKQSLF</sequence>